<organism evidence="1 2">
    <name type="scientific">Spirochaeta isovalerica</name>
    <dbReference type="NCBI Taxonomy" id="150"/>
    <lineage>
        <taxon>Bacteria</taxon>
        <taxon>Pseudomonadati</taxon>
        <taxon>Spirochaetota</taxon>
        <taxon>Spirochaetia</taxon>
        <taxon>Spirochaetales</taxon>
        <taxon>Spirochaetaceae</taxon>
        <taxon>Spirochaeta</taxon>
    </lineage>
</organism>
<dbReference type="Proteomes" id="UP000587760">
    <property type="component" value="Unassembled WGS sequence"/>
</dbReference>
<sequence>MISHEIDYEIFGDDMQTVEVELDPGETVIAEAGAMNWMEEGIQFEAKMGDGSEANESVMGKLFSAGKRVLTGESLFMTHFTNRGMGKKRVAFAAPYPGKIIPLDMRQLGGRLICQKDAFLCAALGTKVSITLNKKIGTGFFGGEGFILQKLEGDGKAFLHAGGTIIKKELHGEKLRLDTGCLVAFTDGIDYSIEQTGNLKSMFFGGEGLFLATLSGYGTVYLQSLPFSRLADRIIRHAPSAGGSRKGEGSALGMLGSLLDGDNH</sequence>
<dbReference type="PANTHER" id="PTHR43657:SF1">
    <property type="entry name" value="ALTERED INHERITANCE OF MITOCHONDRIA PROTEIN 24, MITOCHONDRIAL"/>
    <property type="match status" value="1"/>
</dbReference>
<dbReference type="PANTHER" id="PTHR43657">
    <property type="entry name" value="TRYPTOPHAN RNA-BINDING ATTENUATOR PROTEIN-LIKE PROTEIN"/>
    <property type="match status" value="1"/>
</dbReference>
<dbReference type="Gene3D" id="3.60.160.10">
    <property type="entry name" value="Mitochondrial biogenesis AIM24"/>
    <property type="match status" value="1"/>
</dbReference>
<proteinExistence type="predicted"/>
<gene>
    <name evidence="1" type="ORF">HNR50_001683</name>
</gene>
<accession>A0A841R826</accession>
<dbReference type="RefSeq" id="WP_184745787.1">
    <property type="nucleotide sequence ID" value="NZ_JACHGJ010000002.1"/>
</dbReference>
<dbReference type="InterPro" id="IPR002838">
    <property type="entry name" value="AIM24"/>
</dbReference>
<dbReference type="InterPro" id="IPR036983">
    <property type="entry name" value="AIM24_sf"/>
</dbReference>
<dbReference type="NCBIfam" id="TIGR00266">
    <property type="entry name" value="TIGR00266 family protein"/>
    <property type="match status" value="1"/>
</dbReference>
<dbReference type="InterPro" id="IPR016031">
    <property type="entry name" value="Trp_RNA-bd_attenuator-like_dom"/>
</dbReference>
<dbReference type="SUPFAM" id="SSF51219">
    <property type="entry name" value="TRAP-like"/>
    <property type="match status" value="1"/>
</dbReference>
<comment type="caution">
    <text evidence="1">The sequence shown here is derived from an EMBL/GenBank/DDBJ whole genome shotgun (WGS) entry which is preliminary data.</text>
</comment>
<evidence type="ECO:0000313" key="2">
    <source>
        <dbReference type="Proteomes" id="UP000587760"/>
    </source>
</evidence>
<dbReference type="EMBL" id="JACHGJ010000002">
    <property type="protein sequence ID" value="MBB6480025.1"/>
    <property type="molecule type" value="Genomic_DNA"/>
</dbReference>
<keyword evidence="2" id="KW-1185">Reference proteome</keyword>
<reference evidence="1 2" key="1">
    <citation type="submission" date="2020-08" db="EMBL/GenBank/DDBJ databases">
        <title>Genomic Encyclopedia of Type Strains, Phase IV (KMG-IV): sequencing the most valuable type-strain genomes for metagenomic binning, comparative biology and taxonomic classification.</title>
        <authorList>
            <person name="Goeker M."/>
        </authorList>
    </citation>
    <scope>NUCLEOTIDE SEQUENCE [LARGE SCALE GENOMIC DNA]</scope>
    <source>
        <strain evidence="1 2">DSM 2461</strain>
    </source>
</reference>
<name>A0A841R826_9SPIO</name>
<evidence type="ECO:0000313" key="1">
    <source>
        <dbReference type="EMBL" id="MBB6480025.1"/>
    </source>
</evidence>
<dbReference type="Pfam" id="PF01987">
    <property type="entry name" value="AIM24"/>
    <property type="match status" value="1"/>
</dbReference>
<dbReference type="AlphaFoldDB" id="A0A841R826"/>
<protein>
    <submittedName>
        <fullName evidence="1">Uncharacterized protein (TIGR00266 family)</fullName>
    </submittedName>
</protein>